<gene>
    <name evidence="1" type="ORF">POCULU_LOCUS6818</name>
</gene>
<reference evidence="1" key="1">
    <citation type="submission" date="2021-06" db="EMBL/GenBank/DDBJ databases">
        <authorList>
            <person name="Kallberg Y."/>
            <person name="Tangrot J."/>
            <person name="Rosling A."/>
        </authorList>
    </citation>
    <scope>NUCLEOTIDE SEQUENCE</scope>
    <source>
        <strain evidence="1">IA702</strain>
    </source>
</reference>
<accession>A0A9N9G877</accession>
<evidence type="ECO:0000313" key="1">
    <source>
        <dbReference type="EMBL" id="CAG8587940.1"/>
    </source>
</evidence>
<feature type="non-terminal residue" evidence="1">
    <location>
        <position position="1"/>
    </location>
</feature>
<comment type="caution">
    <text evidence="1">The sequence shown here is derived from an EMBL/GenBank/DDBJ whole genome shotgun (WGS) entry which is preliminary data.</text>
</comment>
<organism evidence="1 2">
    <name type="scientific">Paraglomus occultum</name>
    <dbReference type="NCBI Taxonomy" id="144539"/>
    <lineage>
        <taxon>Eukaryota</taxon>
        <taxon>Fungi</taxon>
        <taxon>Fungi incertae sedis</taxon>
        <taxon>Mucoromycota</taxon>
        <taxon>Glomeromycotina</taxon>
        <taxon>Glomeromycetes</taxon>
        <taxon>Paraglomerales</taxon>
        <taxon>Paraglomeraceae</taxon>
        <taxon>Paraglomus</taxon>
    </lineage>
</organism>
<dbReference type="OrthoDB" id="160374at2759"/>
<dbReference type="AlphaFoldDB" id="A0A9N9G877"/>
<sequence length="996" mass="113677">MIHSITITTTSENVVQSLKSSKLSHESKLAIALNTWNSPDIIFPNKGEYLAEWGTVRNVRTEYVATEQQITHQVTGTVTVATECFRLLAESQHRLFRPSFEHLTALFLNVCTLYKREDIMTETDEHMEKILIEWLFTAADFYEKAIIAATNARKVYDTVVIKLLKPMLIANYSLHVLRSQSKNAEMIEATIMRFENIVGIAIFIQDFIKEQLPNTDQDAPGKVSKANPLTTSLLDVISNIADSATIFDKEAIACLSSLPDLLTRSLLRQPADRNAARSFVLKLWAKVSNAFNAMLKDNSELNDIIQAKRRVFETINKLLRILENDLYRPGDDAIHEVKCFLENLSRLVGVSTERLNKIRHLQRELLEFLALVLKINTKSVETHLTQIWPIILMSAQDVRAEASTFVRLLLTVYSKSHTLNLYLVSLLEAIGTVEVTNNWMTVLKSVIYSNEYLGEFAVCVSTQREDEVLELLSVMDQRFQRVYSENLEANNLGLPLEGWRNSGNNKSDRGSSAQLELLIPIFIPFLRSIKLDSFHEAKFDTIYRNFFKNYVSPIIGLADVEHSHMAHFIYAALSIHLALAEICGTYWVSFAHATFRIKSWTLNDPRAKVLTYQIFMHHIKVVINAHSHNFAQADANVQINYVKSTLIADVLETIQMPDPKITWSGKICDINADNYTLAVAKVFFVDWLDIVCDNGSKESAERITRFIVRCYMDSYYNNNNTLEYTLKTLCLEIFGSAEFYELPTIKKVFFDVCLKEMLFVVPRITKSPSRLFSDLELILSLISTSKDRRSIFSDAEHLFSETASITPVHCAKMTDTNTELDSDDSEDPRFNQEADGRLIISVRLRTIIDLLQLFPLSYFTRSQRDGLMLTAIVVERMIEDGGLECAKTALACRNIVLKLVEYGTQSILSHSMTYFKWWITSITINERRLYQIADASDNQDAITCLRDELFNVSTSVISKTTRRILERSQDVYMISIIEFLKSLSPKIKSDVIMAEE</sequence>
<evidence type="ECO:0000313" key="2">
    <source>
        <dbReference type="Proteomes" id="UP000789572"/>
    </source>
</evidence>
<dbReference type="GO" id="GO:0042254">
    <property type="term" value="P:ribosome biogenesis"/>
    <property type="evidence" value="ECO:0007669"/>
    <property type="project" value="TreeGrafter"/>
</dbReference>
<dbReference type="Proteomes" id="UP000789572">
    <property type="component" value="Unassembled WGS sequence"/>
</dbReference>
<protein>
    <submittedName>
        <fullName evidence="1">5440_t:CDS:1</fullName>
    </submittedName>
</protein>
<dbReference type="InterPro" id="IPR052609">
    <property type="entry name" value="Ribosome_Biogenesis_Reg"/>
</dbReference>
<dbReference type="PANTHER" id="PTHR15682">
    <property type="entry name" value="UNHEALTHY RIBOSOME BIOGENESIS PROTEIN 2 HOMOLOG"/>
    <property type="match status" value="1"/>
</dbReference>
<dbReference type="EMBL" id="CAJVPJ010001357">
    <property type="protein sequence ID" value="CAG8587940.1"/>
    <property type="molecule type" value="Genomic_DNA"/>
</dbReference>
<dbReference type="GO" id="GO:0005730">
    <property type="term" value="C:nucleolus"/>
    <property type="evidence" value="ECO:0007669"/>
    <property type="project" value="TreeGrafter"/>
</dbReference>
<name>A0A9N9G877_9GLOM</name>
<keyword evidence="2" id="KW-1185">Reference proteome</keyword>
<proteinExistence type="predicted"/>
<dbReference type="PANTHER" id="PTHR15682:SF2">
    <property type="entry name" value="UNHEALTHY RIBOSOME BIOGENESIS PROTEIN 2 HOMOLOG"/>
    <property type="match status" value="1"/>
</dbReference>